<sequence length="289" mass="31518">MKRNTISLTLLAMASLTGCWVPQVIQGVRPELIKPVASAAPDEYKISTEEGLIALATRMISIAQETSRMLVTTRAISTRRQQVENFIYFNVKSSNSSGLPDWFFNGTDYTTFDPVYRSNYTLSFKNGEGKPYAFDVLAISNYGAAEPFPAKAFPADFAYYELSVAQTPSNTLGTLSLTLKGEVPRQIPLRGDIETSLSGSGENTGHPALGKIGLRVDGKANLEGTLTQGQISFDTVFQGKAYNGFGTVDASGFTNTVDIQQNGQTVMQIQRVDKRWNVLRDNQVVATGD</sequence>
<dbReference type="PROSITE" id="PS51257">
    <property type="entry name" value="PROKAR_LIPOPROTEIN"/>
    <property type="match status" value="1"/>
</dbReference>
<protein>
    <recommendedName>
        <fullName evidence="3">Lipoprotein</fullName>
    </recommendedName>
</protein>
<evidence type="ECO:0000313" key="1">
    <source>
        <dbReference type="EMBL" id="PIW14047.1"/>
    </source>
</evidence>
<proteinExistence type="predicted"/>
<gene>
    <name evidence="1" type="ORF">COW36_23725</name>
</gene>
<evidence type="ECO:0000313" key="2">
    <source>
        <dbReference type="Proteomes" id="UP000231019"/>
    </source>
</evidence>
<comment type="caution">
    <text evidence="1">The sequence shown here is derived from an EMBL/GenBank/DDBJ whole genome shotgun (WGS) entry which is preliminary data.</text>
</comment>
<dbReference type="AlphaFoldDB" id="A0A2M7FXQ0"/>
<dbReference type="Proteomes" id="UP000231019">
    <property type="component" value="Unassembled WGS sequence"/>
</dbReference>
<dbReference type="EMBL" id="PFFQ01000065">
    <property type="protein sequence ID" value="PIW14047.1"/>
    <property type="molecule type" value="Genomic_DNA"/>
</dbReference>
<reference evidence="1 2" key="1">
    <citation type="submission" date="2017-09" db="EMBL/GenBank/DDBJ databases">
        <title>Depth-based differentiation of microbial function through sediment-hosted aquifers and enrichment of novel symbionts in the deep terrestrial subsurface.</title>
        <authorList>
            <person name="Probst A.J."/>
            <person name="Ladd B."/>
            <person name="Jarett J.K."/>
            <person name="Geller-Mcgrath D.E."/>
            <person name="Sieber C.M."/>
            <person name="Emerson J.B."/>
            <person name="Anantharaman K."/>
            <person name="Thomas B.C."/>
            <person name="Malmstrom R."/>
            <person name="Stieglmeier M."/>
            <person name="Klingl A."/>
            <person name="Woyke T."/>
            <person name="Ryan C.M."/>
            <person name="Banfield J.F."/>
        </authorList>
    </citation>
    <scope>NUCLEOTIDE SEQUENCE [LARGE SCALE GENOMIC DNA]</scope>
    <source>
        <strain evidence="1">CG17_big_fil_post_rev_8_21_14_2_50_48_46</strain>
    </source>
</reference>
<evidence type="ECO:0008006" key="3">
    <source>
        <dbReference type="Google" id="ProtNLM"/>
    </source>
</evidence>
<organism evidence="1 2">
    <name type="scientific">bacterium (Candidatus Blackallbacteria) CG17_big_fil_post_rev_8_21_14_2_50_48_46</name>
    <dbReference type="NCBI Taxonomy" id="2014261"/>
    <lineage>
        <taxon>Bacteria</taxon>
        <taxon>Candidatus Blackallbacteria</taxon>
    </lineage>
</organism>
<name>A0A2M7FXQ0_9BACT</name>
<accession>A0A2M7FXQ0</accession>